<dbReference type="GO" id="GO:0000976">
    <property type="term" value="F:transcription cis-regulatory region binding"/>
    <property type="evidence" value="ECO:0007669"/>
    <property type="project" value="TreeGrafter"/>
</dbReference>
<evidence type="ECO:0000256" key="3">
    <source>
        <dbReference type="PROSITE-ProRule" id="PRU01091"/>
    </source>
</evidence>
<dbReference type="PROSITE" id="PS50110">
    <property type="entry name" value="RESPONSE_REGULATORY"/>
    <property type="match status" value="1"/>
</dbReference>
<organism evidence="6 7">
    <name type="scientific">Nocardioides baekrokdamisoli</name>
    <dbReference type="NCBI Taxonomy" id="1804624"/>
    <lineage>
        <taxon>Bacteria</taxon>
        <taxon>Bacillati</taxon>
        <taxon>Actinomycetota</taxon>
        <taxon>Actinomycetes</taxon>
        <taxon>Propionibacteriales</taxon>
        <taxon>Nocardioidaceae</taxon>
        <taxon>Nocardioides</taxon>
    </lineage>
</organism>
<dbReference type="SMART" id="SM00862">
    <property type="entry name" value="Trans_reg_C"/>
    <property type="match status" value="1"/>
</dbReference>
<dbReference type="InterPro" id="IPR011006">
    <property type="entry name" value="CheY-like_superfamily"/>
</dbReference>
<sequence>MGKILVVEDEAVMANAVASGLRRHGFVVDCAEDGHVALSKAELVPYDVVLLDRDLPVIHGDEVCRRLRELGCPSRILMLTAARSVPDRVDGLRMGADDYLTKPYAFAELLARVEALMRRPEQPLEQIVEVAGLVIDRARRRVERGGVAIDLSVKEFGVLEVLAAQPGAVISAETLLDRVWDEMADPFTNAVRVTMVGLRRKLGEPSLITTMRGVGYRLDPAGAAVET</sequence>
<feature type="DNA-binding region" description="OmpR/PhoB-type" evidence="3">
    <location>
        <begin position="125"/>
        <end position="220"/>
    </location>
</feature>
<name>A0A3G9IZW5_9ACTN</name>
<dbReference type="EMBL" id="AP019307">
    <property type="protein sequence ID" value="BBH16918.1"/>
    <property type="molecule type" value="Genomic_DNA"/>
</dbReference>
<evidence type="ECO:0000313" key="6">
    <source>
        <dbReference type="EMBL" id="BBH16918.1"/>
    </source>
</evidence>
<dbReference type="PANTHER" id="PTHR48111:SF36">
    <property type="entry name" value="TRANSCRIPTIONAL REGULATORY PROTEIN CUTR"/>
    <property type="match status" value="1"/>
</dbReference>
<dbReference type="SMART" id="SM00448">
    <property type="entry name" value="REC"/>
    <property type="match status" value="1"/>
</dbReference>
<dbReference type="Pfam" id="PF00072">
    <property type="entry name" value="Response_reg"/>
    <property type="match status" value="1"/>
</dbReference>
<accession>A0A3G9IZW5</accession>
<reference evidence="6 7" key="1">
    <citation type="submission" date="2018-11" db="EMBL/GenBank/DDBJ databases">
        <title>Complete genome sequence of Nocardioides baekrokdamisoli strain KCTC 39748.</title>
        <authorList>
            <person name="Kang S.W."/>
            <person name="Lee K.C."/>
            <person name="Kim K.K."/>
            <person name="Kim J.S."/>
            <person name="Kim D.S."/>
            <person name="Ko S.H."/>
            <person name="Yang S.H."/>
            <person name="Shin Y.K."/>
            <person name="Lee J.S."/>
        </authorList>
    </citation>
    <scope>NUCLEOTIDE SEQUENCE [LARGE SCALE GENOMIC DNA]</scope>
    <source>
        <strain evidence="6 7">KCTC 39748</strain>
    </source>
</reference>
<evidence type="ECO:0000259" key="4">
    <source>
        <dbReference type="PROSITE" id="PS50110"/>
    </source>
</evidence>
<evidence type="ECO:0000259" key="5">
    <source>
        <dbReference type="PROSITE" id="PS51755"/>
    </source>
</evidence>
<dbReference type="SUPFAM" id="SSF52172">
    <property type="entry name" value="CheY-like"/>
    <property type="match status" value="1"/>
</dbReference>
<keyword evidence="2" id="KW-0597">Phosphoprotein</keyword>
<evidence type="ECO:0000313" key="7">
    <source>
        <dbReference type="Proteomes" id="UP000271573"/>
    </source>
</evidence>
<dbReference type="GO" id="GO:0005829">
    <property type="term" value="C:cytosol"/>
    <property type="evidence" value="ECO:0007669"/>
    <property type="project" value="TreeGrafter"/>
</dbReference>
<dbReference type="PROSITE" id="PS51755">
    <property type="entry name" value="OMPR_PHOB"/>
    <property type="match status" value="1"/>
</dbReference>
<gene>
    <name evidence="6" type="primary">cutR</name>
    <name evidence="6" type="ORF">Back2_12050</name>
</gene>
<proteinExistence type="predicted"/>
<feature type="domain" description="OmpR/PhoB-type" evidence="5">
    <location>
        <begin position="125"/>
        <end position="220"/>
    </location>
</feature>
<dbReference type="Proteomes" id="UP000271573">
    <property type="component" value="Chromosome"/>
</dbReference>
<dbReference type="CDD" id="cd00383">
    <property type="entry name" value="trans_reg_C"/>
    <property type="match status" value="1"/>
</dbReference>
<dbReference type="GO" id="GO:0000156">
    <property type="term" value="F:phosphorelay response regulator activity"/>
    <property type="evidence" value="ECO:0007669"/>
    <property type="project" value="TreeGrafter"/>
</dbReference>
<dbReference type="Gene3D" id="6.10.250.690">
    <property type="match status" value="1"/>
</dbReference>
<dbReference type="InterPro" id="IPR036388">
    <property type="entry name" value="WH-like_DNA-bd_sf"/>
</dbReference>
<protein>
    <submittedName>
        <fullName evidence="6">Transcriptional regulatory protein CutR</fullName>
    </submittedName>
</protein>
<keyword evidence="1 3" id="KW-0238">DNA-binding</keyword>
<dbReference type="KEGG" id="nbe:Back2_12050"/>
<dbReference type="InterPro" id="IPR001867">
    <property type="entry name" value="OmpR/PhoB-type_DNA-bd"/>
</dbReference>
<dbReference type="GO" id="GO:0006355">
    <property type="term" value="P:regulation of DNA-templated transcription"/>
    <property type="evidence" value="ECO:0007669"/>
    <property type="project" value="InterPro"/>
</dbReference>
<dbReference type="Pfam" id="PF00486">
    <property type="entry name" value="Trans_reg_C"/>
    <property type="match status" value="1"/>
</dbReference>
<dbReference type="Gene3D" id="3.40.50.2300">
    <property type="match status" value="1"/>
</dbReference>
<dbReference type="RefSeq" id="WP_269461447.1">
    <property type="nucleotide sequence ID" value="NZ_AP019307.1"/>
</dbReference>
<dbReference type="GO" id="GO:0032993">
    <property type="term" value="C:protein-DNA complex"/>
    <property type="evidence" value="ECO:0007669"/>
    <property type="project" value="TreeGrafter"/>
</dbReference>
<evidence type="ECO:0000256" key="1">
    <source>
        <dbReference type="ARBA" id="ARBA00023125"/>
    </source>
</evidence>
<feature type="domain" description="Response regulatory" evidence="4">
    <location>
        <begin position="3"/>
        <end position="117"/>
    </location>
</feature>
<dbReference type="InterPro" id="IPR039420">
    <property type="entry name" value="WalR-like"/>
</dbReference>
<dbReference type="AlphaFoldDB" id="A0A3G9IZW5"/>
<dbReference type="InterPro" id="IPR001789">
    <property type="entry name" value="Sig_transdc_resp-reg_receiver"/>
</dbReference>
<evidence type="ECO:0000256" key="2">
    <source>
        <dbReference type="PROSITE-ProRule" id="PRU00169"/>
    </source>
</evidence>
<feature type="modified residue" description="4-aspartylphosphate" evidence="2">
    <location>
        <position position="52"/>
    </location>
</feature>
<keyword evidence="7" id="KW-1185">Reference proteome</keyword>
<dbReference type="Gene3D" id="1.10.10.10">
    <property type="entry name" value="Winged helix-like DNA-binding domain superfamily/Winged helix DNA-binding domain"/>
    <property type="match status" value="1"/>
</dbReference>
<dbReference type="PANTHER" id="PTHR48111">
    <property type="entry name" value="REGULATOR OF RPOS"/>
    <property type="match status" value="1"/>
</dbReference>